<evidence type="ECO:0000313" key="3">
    <source>
        <dbReference type="Proteomes" id="UP000244005"/>
    </source>
</evidence>
<gene>
    <name evidence="2" type="ORF">MARPO_0132s0006</name>
</gene>
<dbReference type="AlphaFoldDB" id="A0A2R6W7V1"/>
<evidence type="ECO:0000256" key="1">
    <source>
        <dbReference type="SAM" id="MobiDB-lite"/>
    </source>
</evidence>
<reference evidence="3" key="1">
    <citation type="journal article" date="2017" name="Cell">
        <title>Insights into land plant evolution garnered from the Marchantia polymorpha genome.</title>
        <authorList>
            <person name="Bowman J.L."/>
            <person name="Kohchi T."/>
            <person name="Yamato K.T."/>
            <person name="Jenkins J."/>
            <person name="Shu S."/>
            <person name="Ishizaki K."/>
            <person name="Yamaoka S."/>
            <person name="Nishihama R."/>
            <person name="Nakamura Y."/>
            <person name="Berger F."/>
            <person name="Adam C."/>
            <person name="Aki S.S."/>
            <person name="Althoff F."/>
            <person name="Araki T."/>
            <person name="Arteaga-Vazquez M.A."/>
            <person name="Balasubrmanian S."/>
            <person name="Barry K."/>
            <person name="Bauer D."/>
            <person name="Boehm C.R."/>
            <person name="Briginshaw L."/>
            <person name="Caballero-Perez J."/>
            <person name="Catarino B."/>
            <person name="Chen F."/>
            <person name="Chiyoda S."/>
            <person name="Chovatia M."/>
            <person name="Davies K.M."/>
            <person name="Delmans M."/>
            <person name="Demura T."/>
            <person name="Dierschke T."/>
            <person name="Dolan L."/>
            <person name="Dorantes-Acosta A.E."/>
            <person name="Eklund D.M."/>
            <person name="Florent S.N."/>
            <person name="Flores-Sandoval E."/>
            <person name="Fujiyama A."/>
            <person name="Fukuzawa H."/>
            <person name="Galik B."/>
            <person name="Grimanelli D."/>
            <person name="Grimwood J."/>
            <person name="Grossniklaus U."/>
            <person name="Hamada T."/>
            <person name="Haseloff J."/>
            <person name="Hetherington A.J."/>
            <person name="Higo A."/>
            <person name="Hirakawa Y."/>
            <person name="Hundley H.N."/>
            <person name="Ikeda Y."/>
            <person name="Inoue K."/>
            <person name="Inoue S.I."/>
            <person name="Ishida S."/>
            <person name="Jia Q."/>
            <person name="Kakita M."/>
            <person name="Kanazawa T."/>
            <person name="Kawai Y."/>
            <person name="Kawashima T."/>
            <person name="Kennedy M."/>
            <person name="Kinose K."/>
            <person name="Kinoshita T."/>
            <person name="Kohara Y."/>
            <person name="Koide E."/>
            <person name="Komatsu K."/>
            <person name="Kopischke S."/>
            <person name="Kubo M."/>
            <person name="Kyozuka J."/>
            <person name="Lagercrantz U."/>
            <person name="Lin S.S."/>
            <person name="Lindquist E."/>
            <person name="Lipzen A.M."/>
            <person name="Lu C.W."/>
            <person name="De Luna E."/>
            <person name="Martienssen R.A."/>
            <person name="Minamino N."/>
            <person name="Mizutani M."/>
            <person name="Mizutani M."/>
            <person name="Mochizuki N."/>
            <person name="Monte I."/>
            <person name="Mosher R."/>
            <person name="Nagasaki H."/>
            <person name="Nakagami H."/>
            <person name="Naramoto S."/>
            <person name="Nishitani K."/>
            <person name="Ohtani M."/>
            <person name="Okamoto T."/>
            <person name="Okumura M."/>
            <person name="Phillips J."/>
            <person name="Pollak B."/>
            <person name="Reinders A."/>
            <person name="Rovekamp M."/>
            <person name="Sano R."/>
            <person name="Sawa S."/>
            <person name="Schmid M.W."/>
            <person name="Shirakawa M."/>
            <person name="Solano R."/>
            <person name="Spunde A."/>
            <person name="Suetsugu N."/>
            <person name="Sugano S."/>
            <person name="Sugiyama A."/>
            <person name="Sun R."/>
            <person name="Suzuki Y."/>
            <person name="Takenaka M."/>
            <person name="Takezawa D."/>
            <person name="Tomogane H."/>
            <person name="Tsuzuki M."/>
            <person name="Ueda T."/>
            <person name="Umeda M."/>
            <person name="Ward J.M."/>
            <person name="Watanabe Y."/>
            <person name="Yazaki K."/>
            <person name="Yokoyama R."/>
            <person name="Yoshitake Y."/>
            <person name="Yotsui I."/>
            <person name="Zachgo S."/>
            <person name="Schmutz J."/>
        </authorList>
    </citation>
    <scope>NUCLEOTIDE SEQUENCE [LARGE SCALE GENOMIC DNA]</scope>
    <source>
        <strain evidence="3">Tak-1</strain>
    </source>
</reference>
<feature type="region of interest" description="Disordered" evidence="1">
    <location>
        <begin position="1"/>
        <end position="35"/>
    </location>
</feature>
<name>A0A2R6W7V1_MARPO</name>
<feature type="compositionally biased region" description="Basic and acidic residues" evidence="1">
    <location>
        <begin position="22"/>
        <end position="34"/>
    </location>
</feature>
<protein>
    <submittedName>
        <fullName evidence="2">Uncharacterized protein</fullName>
    </submittedName>
</protein>
<proteinExistence type="predicted"/>
<evidence type="ECO:0000313" key="2">
    <source>
        <dbReference type="EMBL" id="PTQ29926.1"/>
    </source>
</evidence>
<dbReference type="EMBL" id="KZ772804">
    <property type="protein sequence ID" value="PTQ29926.1"/>
    <property type="molecule type" value="Genomic_DNA"/>
</dbReference>
<accession>A0A2R6W7V1</accession>
<sequence>MLQHSELPSSRIGRMQLFSGQRRTESPKNHETRELAPSTGVFAQVSRDKLVAGVILYLANALGVTFSAPTSQHAFDARRFFLPIQHSIFSA</sequence>
<keyword evidence="3" id="KW-1185">Reference proteome</keyword>
<dbReference type="Proteomes" id="UP000244005">
    <property type="component" value="Unassembled WGS sequence"/>
</dbReference>
<organism evidence="2 3">
    <name type="scientific">Marchantia polymorpha</name>
    <name type="common">Common liverwort</name>
    <name type="synonym">Marchantia aquatica</name>
    <dbReference type="NCBI Taxonomy" id="3197"/>
    <lineage>
        <taxon>Eukaryota</taxon>
        <taxon>Viridiplantae</taxon>
        <taxon>Streptophyta</taxon>
        <taxon>Embryophyta</taxon>
        <taxon>Marchantiophyta</taxon>
        <taxon>Marchantiopsida</taxon>
        <taxon>Marchantiidae</taxon>
        <taxon>Marchantiales</taxon>
        <taxon>Marchantiaceae</taxon>
        <taxon>Marchantia</taxon>
    </lineage>
</organism>
<dbReference type="Gramene" id="Mp4g09630.1">
    <property type="protein sequence ID" value="Mp4g09630.1.cds1"/>
    <property type="gene ID" value="Mp4g09630"/>
</dbReference>